<evidence type="ECO:0000256" key="2">
    <source>
        <dbReference type="ARBA" id="ARBA00022801"/>
    </source>
</evidence>
<dbReference type="RefSeq" id="WP_138189911.1">
    <property type="nucleotide sequence ID" value="NZ_VBWP01000001.1"/>
</dbReference>
<dbReference type="Gene3D" id="3.90.79.10">
    <property type="entry name" value="Nucleoside Triphosphate Pyrophosphohydrolase"/>
    <property type="match status" value="1"/>
</dbReference>
<organism evidence="4 5">
    <name type="scientific">Culicoidibacter larvae</name>
    <dbReference type="NCBI Taxonomy" id="2579976"/>
    <lineage>
        <taxon>Bacteria</taxon>
        <taxon>Bacillati</taxon>
        <taxon>Bacillota</taxon>
        <taxon>Culicoidibacteria</taxon>
        <taxon>Culicoidibacterales</taxon>
        <taxon>Culicoidibacteraceae</taxon>
        <taxon>Culicoidibacter</taxon>
    </lineage>
</organism>
<dbReference type="AlphaFoldDB" id="A0A5R8QIN0"/>
<dbReference type="EMBL" id="VBWP01000001">
    <property type="protein sequence ID" value="TLG77303.1"/>
    <property type="molecule type" value="Genomic_DNA"/>
</dbReference>
<comment type="cofactor">
    <cofactor evidence="1">
        <name>Mg(2+)</name>
        <dbReference type="ChEBI" id="CHEBI:18420"/>
    </cofactor>
</comment>
<dbReference type="Pfam" id="PF00293">
    <property type="entry name" value="NUDIX"/>
    <property type="match status" value="1"/>
</dbReference>
<dbReference type="PANTHER" id="PTHR43046:SF14">
    <property type="entry name" value="MUTT_NUDIX FAMILY PROTEIN"/>
    <property type="match status" value="1"/>
</dbReference>
<protein>
    <submittedName>
        <fullName evidence="4">NUDIX domain-containing protein</fullName>
    </submittedName>
</protein>
<dbReference type="SUPFAM" id="SSF55811">
    <property type="entry name" value="Nudix"/>
    <property type="match status" value="1"/>
</dbReference>
<keyword evidence="2" id="KW-0378">Hydrolase</keyword>
<dbReference type="Proteomes" id="UP000306912">
    <property type="component" value="Unassembled WGS sequence"/>
</dbReference>
<evidence type="ECO:0000313" key="5">
    <source>
        <dbReference type="Proteomes" id="UP000306912"/>
    </source>
</evidence>
<dbReference type="CDD" id="cd18886">
    <property type="entry name" value="NUDIX_MutT_Nudt1"/>
    <property type="match status" value="1"/>
</dbReference>
<keyword evidence="5" id="KW-1185">Reference proteome</keyword>
<name>A0A5R8QIN0_9FIRM</name>
<dbReference type="InParanoid" id="A0A5R8QIN0"/>
<evidence type="ECO:0000256" key="1">
    <source>
        <dbReference type="ARBA" id="ARBA00001946"/>
    </source>
</evidence>
<dbReference type="PANTHER" id="PTHR43046">
    <property type="entry name" value="GDP-MANNOSE MANNOSYL HYDROLASE"/>
    <property type="match status" value="1"/>
</dbReference>
<proteinExistence type="predicted"/>
<dbReference type="InterPro" id="IPR015797">
    <property type="entry name" value="NUDIX_hydrolase-like_dom_sf"/>
</dbReference>
<evidence type="ECO:0000259" key="3">
    <source>
        <dbReference type="PROSITE" id="PS51462"/>
    </source>
</evidence>
<dbReference type="PROSITE" id="PS00893">
    <property type="entry name" value="NUDIX_BOX"/>
    <property type="match status" value="1"/>
</dbReference>
<dbReference type="PROSITE" id="PS51462">
    <property type="entry name" value="NUDIX"/>
    <property type="match status" value="1"/>
</dbReference>
<dbReference type="OrthoDB" id="9800186at2"/>
<dbReference type="GO" id="GO:0016787">
    <property type="term" value="F:hydrolase activity"/>
    <property type="evidence" value="ECO:0007669"/>
    <property type="project" value="UniProtKB-KW"/>
</dbReference>
<comment type="caution">
    <text evidence="4">The sequence shown here is derived from an EMBL/GenBank/DDBJ whole genome shotgun (WGS) entry which is preliminary data.</text>
</comment>
<accession>A0A5R8QIN0</accession>
<reference evidence="4 5" key="1">
    <citation type="submission" date="2019-05" db="EMBL/GenBank/DDBJ databases">
        <title>Culicoidintestinum kansasii gen. nov., sp. nov. from the gastrointestinal tract of the biting midge, Culicoides sonorensis.</title>
        <authorList>
            <person name="Neupane S."/>
            <person name="Ghosh A."/>
            <person name="Gunther S."/>
            <person name="Martin K."/>
            <person name="Zurek L."/>
        </authorList>
    </citation>
    <scope>NUCLEOTIDE SEQUENCE [LARGE SCALE GENOMIC DNA]</scope>
    <source>
        <strain evidence="4 5">CS-1</strain>
    </source>
</reference>
<dbReference type="InterPro" id="IPR020084">
    <property type="entry name" value="NUDIX_hydrolase_CS"/>
</dbReference>
<feature type="domain" description="Nudix hydrolase" evidence="3">
    <location>
        <begin position="1"/>
        <end position="124"/>
    </location>
</feature>
<evidence type="ECO:0000313" key="4">
    <source>
        <dbReference type="EMBL" id="TLG77303.1"/>
    </source>
</evidence>
<gene>
    <name evidence="4" type="ORF">FEZ08_01415</name>
</gene>
<dbReference type="FunCoup" id="A0A5R8QIN0">
    <property type="interactions" value="119"/>
</dbReference>
<dbReference type="InterPro" id="IPR000086">
    <property type="entry name" value="NUDIX_hydrolase_dom"/>
</dbReference>
<sequence length="152" mass="17723">MRVAHVYYKKGNQLLMLHKHSRDWWVAPGGKAITGEDILDTARREFWEETGLTAKHMQLCCVSTIEVLDENEHKDMLLFSFFVTEASGEQLDENHEGVLAWQDIDTIHDLRMPQGDHFIIEHILGNNNFVEIARFQYDADYNLKEYKLEGAE</sequence>